<dbReference type="Proteomes" id="UP000007058">
    <property type="component" value="Chromosome"/>
</dbReference>
<organism evidence="2 3">
    <name type="scientific">Paramagnetospirillum magneticum (strain ATCC 700264 / AMB-1)</name>
    <name type="common">Magnetospirillum magneticum</name>
    <dbReference type="NCBI Taxonomy" id="342108"/>
    <lineage>
        <taxon>Bacteria</taxon>
        <taxon>Pseudomonadati</taxon>
        <taxon>Pseudomonadota</taxon>
        <taxon>Alphaproteobacteria</taxon>
        <taxon>Rhodospirillales</taxon>
        <taxon>Magnetospirillaceae</taxon>
        <taxon>Paramagnetospirillum</taxon>
    </lineage>
</organism>
<dbReference type="SMART" id="SM00849">
    <property type="entry name" value="Lactamase_B"/>
    <property type="match status" value="1"/>
</dbReference>
<dbReference type="PANTHER" id="PTHR43041:SF1">
    <property type="entry name" value="METALLO-BETA-LACTAMASE DOMAIN-CONTAINING PROTEIN"/>
    <property type="match status" value="1"/>
</dbReference>
<keyword evidence="3" id="KW-1185">Reference proteome</keyword>
<dbReference type="KEGG" id="mag:amb3698"/>
<dbReference type="InterPro" id="IPR001279">
    <property type="entry name" value="Metallo-B-lactamas"/>
</dbReference>
<evidence type="ECO:0000313" key="2">
    <source>
        <dbReference type="EMBL" id="BAE52502.1"/>
    </source>
</evidence>
<name>Q2W0X3_PARM1</name>
<dbReference type="InterPro" id="IPR045761">
    <property type="entry name" value="ODP_dom"/>
</dbReference>
<dbReference type="STRING" id="342108.amb3698"/>
<accession>Q2W0X3</accession>
<reference evidence="2 3" key="1">
    <citation type="journal article" date="2005" name="DNA Res.">
        <title>Complete genome sequence of the facultative anaerobic magnetotactic bacterium Magnetospirillum sp. strain AMB-1.</title>
        <authorList>
            <person name="Matsunaga T."/>
            <person name="Okamura Y."/>
            <person name="Fukuda Y."/>
            <person name="Wahyudi A.T."/>
            <person name="Murase Y."/>
            <person name="Takeyama H."/>
        </authorList>
    </citation>
    <scope>NUCLEOTIDE SEQUENCE [LARGE SCALE GENOMIC DNA]</scope>
    <source>
        <strain evidence="3">ATCC 700264 / AMB-1</strain>
    </source>
</reference>
<sequence>MGCALPQSTSISTDYDRPIEIAKGVFWVGFTDSEGRLQCNPYLIVDGDEAILIDGGSRPDFSTVMRKVLQTGIRPNQISHLIYQHYDPDLCGSIPNLEAIIDSPDLKVLSKRENNPFINHYAIHSPLLCIDRLGRVLKMRSGRQLRFFPTPYSHSAGSFVTYDETTGVLFSSDLFGAAGALSRWKLFGDFEHICQTCKRIPPDEIETDCGETGDPCPWTPMYGFHREIMTCNKALRFALSVIRPIAPNVIAPQHGSILRTPKDIQAAIERLEQLDVGIDNLPQAAAFG</sequence>
<evidence type="ECO:0000259" key="1">
    <source>
        <dbReference type="SMART" id="SM00849"/>
    </source>
</evidence>
<dbReference type="PANTHER" id="PTHR43041">
    <property type="entry name" value="HYDROLASE, METALLO-BETA-LACTAMASE SUPERFAMILY"/>
    <property type="match status" value="1"/>
</dbReference>
<dbReference type="Pfam" id="PF19583">
    <property type="entry name" value="ODP"/>
    <property type="match status" value="1"/>
</dbReference>
<dbReference type="AlphaFoldDB" id="Q2W0X3"/>
<dbReference type="InterPro" id="IPR036866">
    <property type="entry name" value="RibonucZ/Hydroxyglut_hydro"/>
</dbReference>
<feature type="domain" description="Metallo-beta-lactamase" evidence="1">
    <location>
        <begin position="38"/>
        <end position="213"/>
    </location>
</feature>
<proteinExistence type="predicted"/>
<protein>
    <submittedName>
        <fullName evidence="2">Uncharacterized flavoprotein</fullName>
    </submittedName>
</protein>
<dbReference type="EMBL" id="AP007255">
    <property type="protein sequence ID" value="BAE52502.1"/>
    <property type="molecule type" value="Genomic_DNA"/>
</dbReference>
<evidence type="ECO:0000313" key="3">
    <source>
        <dbReference type="Proteomes" id="UP000007058"/>
    </source>
</evidence>
<dbReference type="HOGENOM" id="CLU_066633_0_0_5"/>
<dbReference type="Gene3D" id="3.60.15.10">
    <property type="entry name" value="Ribonuclease Z/Hydroxyacylglutathione hydrolase-like"/>
    <property type="match status" value="1"/>
</dbReference>
<dbReference type="SUPFAM" id="SSF56281">
    <property type="entry name" value="Metallo-hydrolase/oxidoreductase"/>
    <property type="match status" value="1"/>
</dbReference>
<gene>
    <name evidence="2" type="ordered locus">amb3698</name>
</gene>